<gene>
    <name evidence="5" type="ORF">LMF89_11020</name>
</gene>
<dbReference type="Gene3D" id="2.30.110.10">
    <property type="entry name" value="Electron Transport, Fmn-binding Protein, Chain A"/>
    <property type="match status" value="1"/>
</dbReference>
<dbReference type="InterPro" id="IPR002563">
    <property type="entry name" value="Flavin_Rdtase-like_dom"/>
</dbReference>
<dbReference type="RefSeq" id="WP_229535096.1">
    <property type="nucleotide sequence ID" value="NZ_JAJHJB010000013.1"/>
</dbReference>
<dbReference type="PANTHER" id="PTHR43567">
    <property type="entry name" value="FLAVOREDOXIN-RELATED-RELATED"/>
    <property type="match status" value="1"/>
</dbReference>
<comment type="cofactor">
    <cofactor evidence="1">
        <name>FMN</name>
        <dbReference type="ChEBI" id="CHEBI:58210"/>
    </cofactor>
</comment>
<reference evidence="5" key="1">
    <citation type="submission" date="2021-11" db="EMBL/GenBank/DDBJ databases">
        <title>Description of a new species Pelosinus isolated from the bottom sediments of Lake Baikal.</title>
        <authorList>
            <person name="Zakharyuk A."/>
        </authorList>
    </citation>
    <scope>NUCLEOTIDE SEQUENCE</scope>
    <source>
        <strain evidence="5">Bkl1</strain>
    </source>
</reference>
<keyword evidence="6" id="KW-1185">Reference proteome</keyword>
<protein>
    <submittedName>
        <fullName evidence="5">Flavin reductase family protein</fullName>
    </submittedName>
</protein>
<sequence>MKKSLGANTFAMPSPVWVVGSYGEGGEPNIMTAAWGGICCSAPPCVTVSLQKPRATYQNILKHQAFTISIPSSIHLVETDYVGIASGKNTDKFSIAKLTAVRSDLVDAPYVQEFPLILECKLLQAVELGMHTQFIGEIVDAKAEEHVLDEKGMPTLEKVNPVVFSAPERMYYRIGYPLEKSHSVGLKLRKIPEK</sequence>
<keyword evidence="2" id="KW-0285">Flavoprotein</keyword>
<organism evidence="5 6">
    <name type="scientific">Pelosinus baikalensis</name>
    <dbReference type="NCBI Taxonomy" id="2892015"/>
    <lineage>
        <taxon>Bacteria</taxon>
        <taxon>Bacillati</taxon>
        <taxon>Bacillota</taxon>
        <taxon>Negativicutes</taxon>
        <taxon>Selenomonadales</taxon>
        <taxon>Sporomusaceae</taxon>
        <taxon>Pelosinus</taxon>
    </lineage>
</organism>
<dbReference type="Proteomes" id="UP001165492">
    <property type="component" value="Unassembled WGS sequence"/>
</dbReference>
<evidence type="ECO:0000256" key="3">
    <source>
        <dbReference type="ARBA" id="ARBA00038054"/>
    </source>
</evidence>
<evidence type="ECO:0000313" key="6">
    <source>
        <dbReference type="Proteomes" id="UP001165492"/>
    </source>
</evidence>
<evidence type="ECO:0000256" key="2">
    <source>
        <dbReference type="ARBA" id="ARBA00022630"/>
    </source>
</evidence>
<name>A0ABS8HRT2_9FIRM</name>
<comment type="caution">
    <text evidence="5">The sequence shown here is derived from an EMBL/GenBank/DDBJ whole genome shotgun (WGS) entry which is preliminary data.</text>
</comment>
<dbReference type="InterPro" id="IPR012349">
    <property type="entry name" value="Split_barrel_FMN-bd"/>
</dbReference>
<evidence type="ECO:0000313" key="5">
    <source>
        <dbReference type="EMBL" id="MCC5465886.1"/>
    </source>
</evidence>
<accession>A0ABS8HRT2</accession>
<comment type="similarity">
    <text evidence="3">Belongs to the flavoredoxin family.</text>
</comment>
<dbReference type="SUPFAM" id="SSF50475">
    <property type="entry name" value="FMN-binding split barrel"/>
    <property type="match status" value="1"/>
</dbReference>
<evidence type="ECO:0000256" key="1">
    <source>
        <dbReference type="ARBA" id="ARBA00001917"/>
    </source>
</evidence>
<dbReference type="PANTHER" id="PTHR43567:SF1">
    <property type="entry name" value="FLAVOREDOXIN"/>
    <property type="match status" value="1"/>
</dbReference>
<dbReference type="Pfam" id="PF01613">
    <property type="entry name" value="Flavin_Reduct"/>
    <property type="match status" value="1"/>
</dbReference>
<evidence type="ECO:0000259" key="4">
    <source>
        <dbReference type="SMART" id="SM00903"/>
    </source>
</evidence>
<dbReference type="SMART" id="SM00903">
    <property type="entry name" value="Flavin_Reduct"/>
    <property type="match status" value="1"/>
</dbReference>
<dbReference type="InterPro" id="IPR052174">
    <property type="entry name" value="Flavoredoxin"/>
</dbReference>
<proteinExistence type="inferred from homology"/>
<feature type="domain" description="Flavin reductase like" evidence="4">
    <location>
        <begin position="12"/>
        <end position="164"/>
    </location>
</feature>
<dbReference type="EMBL" id="JAJHJB010000013">
    <property type="protein sequence ID" value="MCC5465886.1"/>
    <property type="molecule type" value="Genomic_DNA"/>
</dbReference>